<evidence type="ECO:0000256" key="6">
    <source>
        <dbReference type="ARBA" id="ARBA00023125"/>
    </source>
</evidence>
<evidence type="ECO:0000256" key="5">
    <source>
        <dbReference type="ARBA" id="ARBA00023015"/>
    </source>
</evidence>
<feature type="domain" description="BED-type" evidence="9">
    <location>
        <begin position="9"/>
        <end position="44"/>
    </location>
</feature>
<keyword evidence="3" id="KW-0863">Zinc-finger</keyword>
<dbReference type="InterPro" id="IPR052035">
    <property type="entry name" value="ZnF_BED_domain_contain"/>
</dbReference>
<keyword evidence="2" id="KW-0479">Metal-binding</keyword>
<dbReference type="OrthoDB" id="5865631at2759"/>
<comment type="subcellular location">
    <subcellularLocation>
        <location evidence="1">Nucleus</location>
    </subcellularLocation>
</comment>
<proteinExistence type="predicted"/>
<evidence type="ECO:0008006" key="13">
    <source>
        <dbReference type="Google" id="ProtNLM"/>
    </source>
</evidence>
<name>A0A8S1GSH8_9PELO</name>
<evidence type="ECO:0000259" key="9">
    <source>
        <dbReference type="Pfam" id="PF02892"/>
    </source>
</evidence>
<keyword evidence="7" id="KW-0804">Transcription</keyword>
<dbReference type="Proteomes" id="UP000835052">
    <property type="component" value="Unassembled WGS sequence"/>
</dbReference>
<dbReference type="AlphaFoldDB" id="A0A8S1GSH8"/>
<evidence type="ECO:0000313" key="12">
    <source>
        <dbReference type="Proteomes" id="UP000835052"/>
    </source>
</evidence>
<keyword evidence="5" id="KW-0805">Transcription regulation</keyword>
<protein>
    <recommendedName>
        <fullName evidence="13">BED-type domain-containing protein</fullName>
    </recommendedName>
</protein>
<reference evidence="11" key="1">
    <citation type="submission" date="2020-10" db="EMBL/GenBank/DDBJ databases">
        <authorList>
            <person name="Kikuchi T."/>
        </authorList>
    </citation>
    <scope>NUCLEOTIDE SEQUENCE</scope>
    <source>
        <strain evidence="11">NKZ352</strain>
    </source>
</reference>
<comment type="caution">
    <text evidence="11">The sequence shown here is derived from an EMBL/GenBank/DDBJ whole genome shotgun (WGS) entry which is preliminary data.</text>
</comment>
<dbReference type="Pfam" id="PF05699">
    <property type="entry name" value="Dimer_Tnp_hAT"/>
    <property type="match status" value="1"/>
</dbReference>
<evidence type="ECO:0000256" key="1">
    <source>
        <dbReference type="ARBA" id="ARBA00004123"/>
    </source>
</evidence>
<gene>
    <name evidence="11" type="ORF">CAUJ_LOCUS1790</name>
</gene>
<dbReference type="GO" id="GO:0046983">
    <property type="term" value="F:protein dimerization activity"/>
    <property type="evidence" value="ECO:0007669"/>
    <property type="project" value="InterPro"/>
</dbReference>
<accession>A0A8S1GSH8</accession>
<dbReference type="GO" id="GO:0005634">
    <property type="term" value="C:nucleus"/>
    <property type="evidence" value="ECO:0007669"/>
    <property type="project" value="UniProtKB-SubCell"/>
</dbReference>
<evidence type="ECO:0000256" key="2">
    <source>
        <dbReference type="ARBA" id="ARBA00022723"/>
    </source>
</evidence>
<feature type="domain" description="HAT C-terminal dimerisation" evidence="10">
    <location>
        <begin position="455"/>
        <end position="534"/>
    </location>
</feature>
<organism evidence="11 12">
    <name type="scientific">Caenorhabditis auriculariae</name>
    <dbReference type="NCBI Taxonomy" id="2777116"/>
    <lineage>
        <taxon>Eukaryota</taxon>
        <taxon>Metazoa</taxon>
        <taxon>Ecdysozoa</taxon>
        <taxon>Nematoda</taxon>
        <taxon>Chromadorea</taxon>
        <taxon>Rhabditida</taxon>
        <taxon>Rhabditina</taxon>
        <taxon>Rhabditomorpha</taxon>
        <taxon>Rhabditoidea</taxon>
        <taxon>Rhabditidae</taxon>
        <taxon>Peloderinae</taxon>
        <taxon>Caenorhabditis</taxon>
    </lineage>
</organism>
<dbReference type="PANTHER" id="PTHR46481">
    <property type="entry name" value="ZINC FINGER BED DOMAIN-CONTAINING PROTEIN 4"/>
    <property type="match status" value="1"/>
</dbReference>
<dbReference type="SUPFAM" id="SSF53098">
    <property type="entry name" value="Ribonuclease H-like"/>
    <property type="match status" value="1"/>
</dbReference>
<dbReference type="EMBL" id="CAJGYM010000003">
    <property type="protein sequence ID" value="CAD6185871.1"/>
    <property type="molecule type" value="Genomic_DNA"/>
</dbReference>
<sequence length="538" mass="61556">MGLVSHLYDRKDGKFVCKICKKEYVKSKSGSTFSLINHIKKLHPHDYEKAELISGRPRKKPLQTLDSPLAGNEQMTESFFEPQKLAEDGEESSEITRAITEMIVIDLMPFSTVQKKGFRQLLSILKPNYRLPSRWSFTRTELPQLHALIRERVQEELDAAEHVVICFDLWSDEGSLHEVFGVFAYFLKEKTVVQRLIGVINSREQCPTEVNIANKTKELLDEFGITTKVVAAVRDGASNAVKACDVLPYESFDCLNHNIHLAAAEGIKTIIGLSEVLENYKKIVRKLKKSSLDQKGFERIQEVLEESKLHLTKNSPLRWCHLRDMFVRALRCKESISILLERRPDLPQLSESDWSLMESTCKLLKPLSDQSDVQRRGSSASAVIPICHYLVHVMRNRTDEPSLAIAERMASELNKYERTDYLLVSTFLDPQYKERTNPRPKTAAQIDIELAARIELDRFLAMPVEVDSNAVDFWTNPLTISQLPLFSRHAMKYIICPPGSGEIERVFSTESCDKLRKSLSVENFEKLLFLSKNLPLMK</sequence>
<dbReference type="InterPro" id="IPR012337">
    <property type="entry name" value="RNaseH-like_sf"/>
</dbReference>
<evidence type="ECO:0000256" key="4">
    <source>
        <dbReference type="ARBA" id="ARBA00022833"/>
    </source>
</evidence>
<dbReference type="PANTHER" id="PTHR46481:SF10">
    <property type="entry name" value="ZINC FINGER BED DOMAIN-CONTAINING PROTEIN 39"/>
    <property type="match status" value="1"/>
</dbReference>
<dbReference type="InterPro" id="IPR003656">
    <property type="entry name" value="Znf_BED"/>
</dbReference>
<keyword evidence="12" id="KW-1185">Reference proteome</keyword>
<evidence type="ECO:0000256" key="3">
    <source>
        <dbReference type="ARBA" id="ARBA00022771"/>
    </source>
</evidence>
<dbReference type="InterPro" id="IPR008906">
    <property type="entry name" value="HATC_C_dom"/>
</dbReference>
<keyword evidence="6" id="KW-0238">DNA-binding</keyword>
<dbReference type="Pfam" id="PF02892">
    <property type="entry name" value="zf-BED"/>
    <property type="match status" value="1"/>
</dbReference>
<dbReference type="SUPFAM" id="SSF140996">
    <property type="entry name" value="Hermes dimerisation domain"/>
    <property type="match status" value="1"/>
</dbReference>
<evidence type="ECO:0000256" key="7">
    <source>
        <dbReference type="ARBA" id="ARBA00023163"/>
    </source>
</evidence>
<dbReference type="GO" id="GO:0008270">
    <property type="term" value="F:zinc ion binding"/>
    <property type="evidence" value="ECO:0007669"/>
    <property type="project" value="UniProtKB-KW"/>
</dbReference>
<evidence type="ECO:0000259" key="10">
    <source>
        <dbReference type="Pfam" id="PF05699"/>
    </source>
</evidence>
<keyword evidence="8" id="KW-0539">Nucleus</keyword>
<evidence type="ECO:0000313" key="11">
    <source>
        <dbReference type="EMBL" id="CAD6185871.1"/>
    </source>
</evidence>
<evidence type="ECO:0000256" key="8">
    <source>
        <dbReference type="ARBA" id="ARBA00023242"/>
    </source>
</evidence>
<keyword evidence="4" id="KW-0862">Zinc</keyword>
<dbReference type="GO" id="GO:0003677">
    <property type="term" value="F:DNA binding"/>
    <property type="evidence" value="ECO:0007669"/>
    <property type="project" value="UniProtKB-KW"/>
</dbReference>